<dbReference type="AlphaFoldDB" id="A0A146L8P9"/>
<reference evidence="3" key="1">
    <citation type="journal article" date="2016" name="Gigascience">
        <title>De novo construction of an expanded transcriptome assembly for the western tarnished plant bug, Lygus hesperus.</title>
        <authorList>
            <person name="Tassone E.E."/>
            <person name="Geib S.M."/>
            <person name="Hall B."/>
            <person name="Fabrick J.A."/>
            <person name="Brent C.S."/>
            <person name="Hull J.J."/>
        </authorList>
    </citation>
    <scope>NUCLEOTIDE SEQUENCE</scope>
</reference>
<evidence type="ECO:0000256" key="2">
    <source>
        <dbReference type="SAM" id="SignalP"/>
    </source>
</evidence>
<feature type="non-terminal residue" evidence="3">
    <location>
        <position position="579"/>
    </location>
</feature>
<dbReference type="EMBL" id="GDHC01015137">
    <property type="protein sequence ID" value="JAQ03492.1"/>
    <property type="molecule type" value="Transcribed_RNA"/>
</dbReference>
<proteinExistence type="predicted"/>
<keyword evidence="1" id="KW-0812">Transmembrane</keyword>
<accession>A0A146L8P9</accession>
<keyword evidence="1" id="KW-1133">Transmembrane helix</keyword>
<organism evidence="3">
    <name type="scientific">Lygus hesperus</name>
    <name type="common">Western plant bug</name>
    <dbReference type="NCBI Taxonomy" id="30085"/>
    <lineage>
        <taxon>Eukaryota</taxon>
        <taxon>Metazoa</taxon>
        <taxon>Ecdysozoa</taxon>
        <taxon>Arthropoda</taxon>
        <taxon>Hexapoda</taxon>
        <taxon>Insecta</taxon>
        <taxon>Pterygota</taxon>
        <taxon>Neoptera</taxon>
        <taxon>Paraneoptera</taxon>
        <taxon>Hemiptera</taxon>
        <taxon>Heteroptera</taxon>
        <taxon>Panheteroptera</taxon>
        <taxon>Cimicomorpha</taxon>
        <taxon>Miridae</taxon>
        <taxon>Mirini</taxon>
        <taxon>Lygus</taxon>
    </lineage>
</organism>
<feature type="signal peptide" evidence="2">
    <location>
        <begin position="1"/>
        <end position="21"/>
    </location>
</feature>
<sequence length="579" mass="65258">MQVNTYLLLIVIHLSPSGIEADITSLQGVVVEDLQNVVITNSQWHLILHYNLTELQNSASTLHQAASQLAGRVKSNPHLRDRPNIVWESAWVSHQATLFENHLHNLFNRLPMHRIARRSLFSPIGTLYHKLFGIATDQQLKHLEQRWDSAKNSLAHNGVEQLSILQQQEDAITNHTETLHQLIIELNFTQAEVQDTLNQIDKEANSLRALAEWGMVRTEVLMEFVAAQDTLGRLDRAVGAALKGDLTTDILNPNQLRDYLLDLQKRLPATIQLLFDPNGAQLHSYYVIAETKLAATQNDLVYVITFPLRDNILRFNLMRLHAFPVYDRDLQSWLLWDSLHPYVAYSEQGYALLREEEAEQCKPTTPAVCSIGTPIRDHSSPSCEVSVITGIPANCTRHLVRHMDPTIQILGSNLIFSLAEPLNLTAQCPHLLPHTYQANGCGMLRNVSGCTILGPNFRIQGKQTLQRTDYLKLDLMFDPLAEPLSNYSTALLPEKSVLLRHPDLLQQLLDNLPSKTSSISVDRAIAQLNTSYHETLTENHHRRLLHWATGSTMSAVILLIIGAVICTVLSGCRRSMRIL</sequence>
<feature type="chain" id="PRO_5007526991" description="Envelope fusion protein" evidence="2">
    <location>
        <begin position="22"/>
        <end position="579"/>
    </location>
</feature>
<keyword evidence="1" id="KW-0472">Membrane</keyword>
<protein>
    <recommendedName>
        <fullName evidence="5">Envelope fusion protein</fullName>
    </recommendedName>
</protein>
<dbReference type="InterPro" id="IPR022048">
    <property type="entry name" value="Envelope_fusion-like"/>
</dbReference>
<evidence type="ECO:0000313" key="3">
    <source>
        <dbReference type="EMBL" id="JAQ03492.1"/>
    </source>
</evidence>
<name>A0A146L8P9_LYGHE</name>
<evidence type="ECO:0000256" key="1">
    <source>
        <dbReference type="SAM" id="Phobius"/>
    </source>
</evidence>
<keyword evidence="2" id="KW-0732">Signal</keyword>
<evidence type="ECO:0000313" key="4">
    <source>
        <dbReference type="EMBL" id="JAQ06367.1"/>
    </source>
</evidence>
<evidence type="ECO:0008006" key="5">
    <source>
        <dbReference type="Google" id="ProtNLM"/>
    </source>
</evidence>
<dbReference type="Pfam" id="PF12259">
    <property type="entry name" value="Baculo_F"/>
    <property type="match status" value="1"/>
</dbReference>
<gene>
    <name evidence="4" type="ORF">g.33046</name>
    <name evidence="3" type="ORF">g.33047</name>
</gene>
<feature type="transmembrane region" description="Helical" evidence="1">
    <location>
        <begin position="544"/>
        <end position="569"/>
    </location>
</feature>
<dbReference type="EMBL" id="GDHC01012262">
    <property type="protein sequence ID" value="JAQ06367.1"/>
    <property type="molecule type" value="Transcribed_RNA"/>
</dbReference>